<dbReference type="EMBL" id="QWLB01000023">
    <property type="protein sequence ID" value="RIH92197.1"/>
    <property type="molecule type" value="Genomic_DNA"/>
</dbReference>
<accession>A0A399F612</accession>
<evidence type="ECO:0000313" key="2">
    <source>
        <dbReference type="EMBL" id="RIH92197.1"/>
    </source>
</evidence>
<evidence type="ECO:0000256" key="1">
    <source>
        <dbReference type="SAM" id="MobiDB-lite"/>
    </source>
</evidence>
<comment type="caution">
    <text evidence="2">The sequence shown here is derived from an EMBL/GenBank/DDBJ whole genome shotgun (WGS) entry which is preliminary data.</text>
</comment>
<keyword evidence="3" id="KW-1185">Reference proteome</keyword>
<gene>
    <name evidence="2" type="ORF">Mgrana_01866</name>
</gene>
<organism evidence="2 3">
    <name type="scientific">Meiothermus granaticius NBRC 107808</name>
    <dbReference type="NCBI Taxonomy" id="1227551"/>
    <lineage>
        <taxon>Bacteria</taxon>
        <taxon>Thermotogati</taxon>
        <taxon>Deinococcota</taxon>
        <taxon>Deinococci</taxon>
        <taxon>Thermales</taxon>
        <taxon>Thermaceae</taxon>
        <taxon>Meiothermus</taxon>
    </lineage>
</organism>
<proteinExistence type="predicted"/>
<dbReference type="PANTHER" id="PTHR34404">
    <property type="entry name" value="REGULATORY PROTEIN, FMDB FAMILY"/>
    <property type="match status" value="1"/>
</dbReference>
<dbReference type="OrthoDB" id="9813321at2"/>
<dbReference type="RefSeq" id="WP_119357347.1">
    <property type="nucleotide sequence ID" value="NZ_BJXM01000001.1"/>
</dbReference>
<evidence type="ECO:0000313" key="3">
    <source>
        <dbReference type="Proteomes" id="UP000266178"/>
    </source>
</evidence>
<dbReference type="Proteomes" id="UP000266178">
    <property type="component" value="Unassembled WGS sequence"/>
</dbReference>
<sequence>MPKYVYQNLNTGEHYEFEQSFNDPAYTHHPQTGEPIKRVIFAPAVIFKGSGWYVKDSKAAGNPASPKSEGGETKSEGKSSGSAQDVASAAD</sequence>
<name>A0A399F612_9DEIN</name>
<reference evidence="2 3" key="1">
    <citation type="submission" date="2018-08" db="EMBL/GenBank/DDBJ databases">
        <title>Meiothermus granaticius genome AF-68 sequencing project.</title>
        <authorList>
            <person name="Da Costa M.S."/>
            <person name="Albuquerque L."/>
            <person name="Raposo P."/>
            <person name="Froufe H.J.C."/>
            <person name="Barroso C.S."/>
            <person name="Egas C."/>
        </authorList>
    </citation>
    <scope>NUCLEOTIDE SEQUENCE [LARGE SCALE GENOMIC DNA]</scope>
    <source>
        <strain evidence="2 3">AF-68</strain>
    </source>
</reference>
<feature type="region of interest" description="Disordered" evidence="1">
    <location>
        <begin position="57"/>
        <end position="91"/>
    </location>
</feature>
<dbReference type="AlphaFoldDB" id="A0A399F612"/>
<protein>
    <recommendedName>
        <fullName evidence="4">Regulatory protein, FmdB family</fullName>
    </recommendedName>
</protein>
<evidence type="ECO:0008006" key="4">
    <source>
        <dbReference type="Google" id="ProtNLM"/>
    </source>
</evidence>
<dbReference type="PANTHER" id="PTHR34404:SF2">
    <property type="entry name" value="CONSERVED SERINE RICH PROTEIN"/>
    <property type="match status" value="1"/>
</dbReference>